<name>A0A1W9KZ19_9BURK</name>
<dbReference type="Pfam" id="PF01850">
    <property type="entry name" value="PIN"/>
    <property type="match status" value="1"/>
</dbReference>
<dbReference type="CDD" id="cd18692">
    <property type="entry name" value="PIN_VapC-like"/>
    <property type="match status" value="1"/>
</dbReference>
<evidence type="ECO:0000313" key="3">
    <source>
        <dbReference type="Proteomes" id="UP000192505"/>
    </source>
</evidence>
<dbReference type="InterPro" id="IPR029060">
    <property type="entry name" value="PIN-like_dom_sf"/>
</dbReference>
<proteinExistence type="predicted"/>
<evidence type="ECO:0000259" key="1">
    <source>
        <dbReference type="Pfam" id="PF01850"/>
    </source>
</evidence>
<dbReference type="PANTHER" id="PTHR38826">
    <property type="entry name" value="RIBONUCLEASE VAPC13"/>
    <property type="match status" value="1"/>
</dbReference>
<dbReference type="EMBL" id="MTEI01000001">
    <property type="protein sequence ID" value="OQW89977.1"/>
    <property type="molecule type" value="Genomic_DNA"/>
</dbReference>
<comment type="caution">
    <text evidence="2">The sequence shown here is derived from an EMBL/GenBank/DDBJ whole genome shotgun (WGS) entry which is preliminary data.</text>
</comment>
<organism evidence="2 3">
    <name type="scientific">Rhodoferax ferrireducens</name>
    <dbReference type="NCBI Taxonomy" id="192843"/>
    <lineage>
        <taxon>Bacteria</taxon>
        <taxon>Pseudomonadati</taxon>
        <taxon>Pseudomonadota</taxon>
        <taxon>Betaproteobacteria</taxon>
        <taxon>Burkholderiales</taxon>
        <taxon>Comamonadaceae</taxon>
        <taxon>Rhodoferax</taxon>
    </lineage>
</organism>
<feature type="domain" description="PIN" evidence="1">
    <location>
        <begin position="14"/>
        <end position="134"/>
    </location>
</feature>
<accession>A0A1W9KZ19</accession>
<dbReference type="PANTHER" id="PTHR38826:SF5">
    <property type="entry name" value="RIBONUCLEASE VAPC13"/>
    <property type="match status" value="1"/>
</dbReference>
<dbReference type="AlphaFoldDB" id="A0A1W9KZ19"/>
<evidence type="ECO:0000313" key="2">
    <source>
        <dbReference type="EMBL" id="OQW89977.1"/>
    </source>
</evidence>
<reference evidence="2 3" key="1">
    <citation type="submission" date="2017-01" db="EMBL/GenBank/DDBJ databases">
        <title>Novel large sulfur bacteria in the metagenomes of groundwater-fed chemosynthetic microbial mats in the Lake Huron basin.</title>
        <authorList>
            <person name="Sharrar A.M."/>
            <person name="Flood B.E."/>
            <person name="Bailey J.V."/>
            <person name="Jones D.S."/>
            <person name="Biddanda B."/>
            <person name="Ruberg S.A."/>
            <person name="Marcus D.N."/>
            <person name="Dick G.J."/>
        </authorList>
    </citation>
    <scope>NUCLEOTIDE SEQUENCE [LARGE SCALE GENOMIC DNA]</scope>
    <source>
        <strain evidence="2">A7</strain>
    </source>
</reference>
<dbReference type="InterPro" id="IPR002716">
    <property type="entry name" value="PIN_dom"/>
</dbReference>
<dbReference type="InterPro" id="IPR052106">
    <property type="entry name" value="PINc/VapC_TA"/>
</dbReference>
<protein>
    <recommendedName>
        <fullName evidence="1">PIN domain-containing protein</fullName>
    </recommendedName>
</protein>
<gene>
    <name evidence="2" type="ORF">BWK72_01715</name>
</gene>
<dbReference type="Gene3D" id="3.40.50.1010">
    <property type="entry name" value="5'-nuclease"/>
    <property type="match status" value="1"/>
</dbReference>
<dbReference type="Proteomes" id="UP000192505">
    <property type="component" value="Unassembled WGS sequence"/>
</dbReference>
<dbReference type="SUPFAM" id="SSF88723">
    <property type="entry name" value="PIN domain-like"/>
    <property type="match status" value="1"/>
</dbReference>
<sequence length="158" mass="17689">MVTTTARAPDGVFFLDTNIFVYAWLQSEPLKKQRAIDLLEQALASRQGCISYQVIQEFANVATRKFAKRLSPEECLQFVEAAMQPINRVASSTELVHAALHLQKDTGFNFYDSLMLAGALQAGANVIYTEDLQHNQLINGTLRIINPFLNVAMQDELI</sequence>